<organism evidence="1 2">
    <name type="scientific">Shewanella insulae</name>
    <dbReference type="NCBI Taxonomy" id="2681496"/>
    <lineage>
        <taxon>Bacteria</taxon>
        <taxon>Pseudomonadati</taxon>
        <taxon>Pseudomonadota</taxon>
        <taxon>Gammaproteobacteria</taxon>
        <taxon>Alteromonadales</taxon>
        <taxon>Shewanellaceae</taxon>
        <taxon>Shewanella</taxon>
    </lineage>
</organism>
<dbReference type="InterPro" id="IPR010342">
    <property type="entry name" value="DUF938"/>
</dbReference>
<comment type="caution">
    <text evidence="1">The sequence shown here is derived from an EMBL/GenBank/DDBJ whole genome shotgun (WGS) entry which is preliminary data.</text>
</comment>
<dbReference type="Gene3D" id="3.40.50.150">
    <property type="entry name" value="Vaccinia Virus protein VP39"/>
    <property type="match status" value="1"/>
</dbReference>
<dbReference type="AlphaFoldDB" id="A0A6L7HTR8"/>
<proteinExistence type="predicted"/>
<dbReference type="PANTHER" id="PTHR20974:SF0">
    <property type="entry name" value="UPF0585 PROTEIN CG18661"/>
    <property type="match status" value="1"/>
</dbReference>
<dbReference type="SUPFAM" id="SSF53335">
    <property type="entry name" value="S-adenosyl-L-methionine-dependent methyltransferases"/>
    <property type="match status" value="1"/>
</dbReference>
<dbReference type="Pfam" id="PF06080">
    <property type="entry name" value="DUF938"/>
    <property type="match status" value="1"/>
</dbReference>
<dbReference type="PANTHER" id="PTHR20974">
    <property type="entry name" value="UPF0585 PROTEIN CG18661"/>
    <property type="match status" value="1"/>
</dbReference>
<reference evidence="1 2" key="1">
    <citation type="submission" date="2019-12" db="EMBL/GenBank/DDBJ databases">
        <title>Shewanella insulae sp. nov., isolated from a tidal flat.</title>
        <authorList>
            <person name="Yoon J.-H."/>
        </authorList>
    </citation>
    <scope>NUCLEOTIDE SEQUENCE [LARGE SCALE GENOMIC DNA]</scope>
    <source>
        <strain evidence="1 2">JBTF-M18</strain>
    </source>
</reference>
<protein>
    <submittedName>
        <fullName evidence="1">DUF938 domain-containing protein</fullName>
    </submittedName>
</protein>
<dbReference type="CDD" id="cd02440">
    <property type="entry name" value="AdoMet_MTases"/>
    <property type="match status" value="1"/>
</dbReference>
<dbReference type="Proteomes" id="UP000474778">
    <property type="component" value="Unassembled WGS sequence"/>
</dbReference>
<accession>A0A6L7HTR8</accession>
<evidence type="ECO:0000313" key="2">
    <source>
        <dbReference type="Proteomes" id="UP000474778"/>
    </source>
</evidence>
<name>A0A6L7HTR8_9GAMM</name>
<dbReference type="InterPro" id="IPR029063">
    <property type="entry name" value="SAM-dependent_MTases_sf"/>
</dbReference>
<sequence length="200" mass="22367">MSLSQLPFSQSCENNKTPILAILKQSFKTTRRVLEVGSGTGQHAVFFAAHLPHLTWCPSDQPQFIAPLEKRIALQGGDNIAPPVSLDVTAPWPLAQGEVDGIFSANTLHIMSEAMVTDFFRGVEHHLSDNGSLCVYGPFNYNNQYTSESNRQFDIWLKHRNIHSGIRDIEWIMDRADTAGLSLQADHAMPANNRLLHFSR</sequence>
<gene>
    <name evidence="1" type="ORF">GNT65_02490</name>
</gene>
<dbReference type="RefSeq" id="WP_160793519.1">
    <property type="nucleotide sequence ID" value="NZ_WRPA01000001.1"/>
</dbReference>
<keyword evidence="2" id="KW-1185">Reference proteome</keyword>
<evidence type="ECO:0000313" key="1">
    <source>
        <dbReference type="EMBL" id="MXR67543.1"/>
    </source>
</evidence>
<dbReference type="EMBL" id="WRPA01000001">
    <property type="protein sequence ID" value="MXR67543.1"/>
    <property type="molecule type" value="Genomic_DNA"/>
</dbReference>